<keyword evidence="5" id="KW-0560">Oxidoreductase</keyword>
<evidence type="ECO:0000256" key="1">
    <source>
        <dbReference type="ARBA" id="ARBA00001961"/>
    </source>
</evidence>
<accession>A0A4R6FYA6</accession>
<dbReference type="PROSITE" id="PS51471">
    <property type="entry name" value="FE2OG_OXY"/>
    <property type="match status" value="1"/>
</dbReference>
<dbReference type="InterPro" id="IPR045054">
    <property type="entry name" value="P4HA-like"/>
</dbReference>
<organism evidence="9 10">
    <name type="scientific">Stakelama pacifica</name>
    <dbReference type="NCBI Taxonomy" id="517720"/>
    <lineage>
        <taxon>Bacteria</taxon>
        <taxon>Pseudomonadati</taxon>
        <taxon>Pseudomonadota</taxon>
        <taxon>Alphaproteobacteria</taxon>
        <taxon>Sphingomonadales</taxon>
        <taxon>Sphingomonadaceae</taxon>
        <taxon>Stakelama</taxon>
    </lineage>
</organism>
<dbReference type="InterPro" id="IPR006620">
    <property type="entry name" value="Pro_4_hyd_alph"/>
</dbReference>
<dbReference type="InterPro" id="IPR005123">
    <property type="entry name" value="Oxoglu/Fe-dep_dioxygenase_dom"/>
</dbReference>
<gene>
    <name evidence="9" type="ORF">EV664_101519</name>
</gene>
<protein>
    <submittedName>
        <fullName evidence="9">Prolyl 4-hydroxylase</fullName>
    </submittedName>
</protein>
<keyword evidence="2" id="KW-0479">Metal-binding</keyword>
<dbReference type="PANTHER" id="PTHR10869:SF246">
    <property type="entry name" value="TRANSMEMBRANE PROLYL 4-HYDROXYLASE"/>
    <property type="match status" value="1"/>
</dbReference>
<evidence type="ECO:0000256" key="7">
    <source>
        <dbReference type="SAM" id="MobiDB-lite"/>
    </source>
</evidence>
<keyword evidence="4" id="KW-0223">Dioxygenase</keyword>
<feature type="region of interest" description="Disordered" evidence="7">
    <location>
        <begin position="88"/>
        <end position="107"/>
    </location>
</feature>
<reference evidence="9 10" key="1">
    <citation type="submission" date="2019-03" db="EMBL/GenBank/DDBJ databases">
        <title>Genomic Encyclopedia of Type Strains, Phase IV (KMG-IV): sequencing the most valuable type-strain genomes for metagenomic binning, comparative biology and taxonomic classification.</title>
        <authorList>
            <person name="Goeker M."/>
        </authorList>
    </citation>
    <scope>NUCLEOTIDE SEQUENCE [LARGE SCALE GENOMIC DNA]</scope>
    <source>
        <strain evidence="9 10">DSM 25059</strain>
    </source>
</reference>
<dbReference type="Gene3D" id="2.60.120.620">
    <property type="entry name" value="q2cbj1_9rhob like domain"/>
    <property type="match status" value="1"/>
</dbReference>
<evidence type="ECO:0000256" key="2">
    <source>
        <dbReference type="ARBA" id="ARBA00022723"/>
    </source>
</evidence>
<dbReference type="GO" id="GO:0004656">
    <property type="term" value="F:procollagen-proline 4-dioxygenase activity"/>
    <property type="evidence" value="ECO:0007669"/>
    <property type="project" value="TreeGrafter"/>
</dbReference>
<name>A0A4R6FYA6_9SPHN</name>
<dbReference type="EMBL" id="SNWD01000001">
    <property type="protein sequence ID" value="TDN86941.1"/>
    <property type="molecule type" value="Genomic_DNA"/>
</dbReference>
<dbReference type="GO" id="GO:0031418">
    <property type="term" value="F:L-ascorbic acid binding"/>
    <property type="evidence" value="ECO:0007669"/>
    <property type="project" value="UniProtKB-KW"/>
</dbReference>
<proteinExistence type="predicted"/>
<dbReference type="InterPro" id="IPR044862">
    <property type="entry name" value="Pro_4_hyd_alph_FE2OG_OXY"/>
</dbReference>
<dbReference type="GO" id="GO:0005506">
    <property type="term" value="F:iron ion binding"/>
    <property type="evidence" value="ECO:0007669"/>
    <property type="project" value="InterPro"/>
</dbReference>
<evidence type="ECO:0000313" key="10">
    <source>
        <dbReference type="Proteomes" id="UP000295493"/>
    </source>
</evidence>
<feature type="domain" description="Fe2OG dioxygenase" evidence="8">
    <location>
        <begin position="127"/>
        <end position="236"/>
    </location>
</feature>
<dbReference type="Proteomes" id="UP000295493">
    <property type="component" value="Unassembled WGS sequence"/>
</dbReference>
<comment type="cofactor">
    <cofactor evidence="1">
        <name>L-ascorbate</name>
        <dbReference type="ChEBI" id="CHEBI:38290"/>
    </cofactor>
</comment>
<dbReference type="PANTHER" id="PTHR10869">
    <property type="entry name" value="PROLYL 4-HYDROXYLASE ALPHA SUBUNIT"/>
    <property type="match status" value="1"/>
</dbReference>
<evidence type="ECO:0000259" key="8">
    <source>
        <dbReference type="PROSITE" id="PS51471"/>
    </source>
</evidence>
<evidence type="ECO:0000256" key="5">
    <source>
        <dbReference type="ARBA" id="ARBA00023002"/>
    </source>
</evidence>
<dbReference type="SMART" id="SM00702">
    <property type="entry name" value="P4Hc"/>
    <property type="match status" value="1"/>
</dbReference>
<evidence type="ECO:0000256" key="6">
    <source>
        <dbReference type="ARBA" id="ARBA00023004"/>
    </source>
</evidence>
<keyword evidence="10" id="KW-1185">Reference proteome</keyword>
<keyword evidence="6" id="KW-0408">Iron</keyword>
<comment type="caution">
    <text evidence="9">The sequence shown here is derived from an EMBL/GenBank/DDBJ whole genome shotgun (WGS) entry which is preliminary data.</text>
</comment>
<dbReference type="Pfam" id="PF13640">
    <property type="entry name" value="2OG-FeII_Oxy_3"/>
    <property type="match status" value="1"/>
</dbReference>
<keyword evidence="3" id="KW-0847">Vitamin C</keyword>
<evidence type="ECO:0000256" key="3">
    <source>
        <dbReference type="ARBA" id="ARBA00022896"/>
    </source>
</evidence>
<evidence type="ECO:0000256" key="4">
    <source>
        <dbReference type="ARBA" id="ARBA00022964"/>
    </source>
</evidence>
<dbReference type="AlphaFoldDB" id="A0A4R6FYA6"/>
<evidence type="ECO:0000313" key="9">
    <source>
        <dbReference type="EMBL" id="TDN86941.1"/>
    </source>
</evidence>
<sequence length="241" mass="27341">MHLSGSFAEIPAVSIKTSPRTSRHGNASPLRARIGQQVAARLDTNPAAKKAKVTGAQVYYIPEYLSDRDCDMLMEKIDAKSRRSTLLSDSSDPYFRTSDSSDMDRWSPDIHPIEQRLSMLLGIPEENGETLQGQRYAPGQQFRAHHDFFHESQSYWEDMKAQGGQRTWTAMIYLNHVEEGGSTWFPQIGMRVKPKRGLLLIWNNMAPDGSPNENTLHEGVAVTKGTKYIVTKWFREGAWIR</sequence>